<organism evidence="1 2">
    <name type="scientific">Brevibacillus brevis</name>
    <name type="common">Bacillus brevis</name>
    <dbReference type="NCBI Taxonomy" id="1393"/>
    <lineage>
        <taxon>Bacteria</taxon>
        <taxon>Bacillati</taxon>
        <taxon>Bacillota</taxon>
        <taxon>Bacilli</taxon>
        <taxon>Bacillales</taxon>
        <taxon>Paenibacillaceae</taxon>
        <taxon>Brevibacillus</taxon>
    </lineage>
</organism>
<dbReference type="Gene3D" id="1.10.287.760">
    <property type="entry name" value="YqgQ-like"/>
    <property type="match status" value="1"/>
</dbReference>
<accession>A0A0J6EMK1</accession>
<dbReference type="GeneID" id="87587046"/>
<dbReference type="InterPro" id="IPR009256">
    <property type="entry name" value="YqgQ-like"/>
</dbReference>
<dbReference type="Proteomes" id="UP000036061">
    <property type="component" value="Chromosome"/>
</dbReference>
<reference evidence="1 2" key="1">
    <citation type="journal article" date="2015" name="Genome Announc.">
        <title>Draft Genome Sequence of Brevibacillus brevis DZQ7, a Plant Growth-Promoting Rhizobacterium with Broad-Spectrum Antimicrobial Activity.</title>
        <authorList>
            <person name="Hou Q."/>
            <person name="Wang C."/>
            <person name="Hou X."/>
            <person name="Xia Z."/>
            <person name="Ye J."/>
            <person name="Liu K."/>
            <person name="Liu H."/>
            <person name="Wang J."/>
            <person name="Guo H."/>
            <person name="Yu X."/>
            <person name="Yang Y."/>
            <person name="Du B."/>
            <person name="Ding Y."/>
        </authorList>
    </citation>
    <scope>NUCLEOTIDE SEQUENCE [LARGE SCALE GENOMIC DNA]</scope>
    <source>
        <strain evidence="1 2">DZQ7</strain>
    </source>
</reference>
<dbReference type="Pfam" id="PF06014">
    <property type="entry name" value="YqgQ-like"/>
    <property type="match status" value="1"/>
</dbReference>
<evidence type="ECO:0000313" key="1">
    <source>
        <dbReference type="EMBL" id="AWX57579.1"/>
    </source>
</evidence>
<sequence length="68" mass="7970">MKINPNEFDLKAFLHRFGLVIYTGDPEGDLLLIEDEIRELYELNVIDKEEFIEAMSALRSKRKAEGRE</sequence>
<proteinExistence type="predicted"/>
<gene>
    <name evidence="1" type="ORF">AB432_022185</name>
</gene>
<dbReference type="OMA" id="EYNFWRS"/>
<protein>
    <submittedName>
        <fullName evidence="1">DUF910 family protein</fullName>
    </submittedName>
</protein>
<evidence type="ECO:0000313" key="2">
    <source>
        <dbReference type="Proteomes" id="UP000036061"/>
    </source>
</evidence>
<dbReference type="EMBL" id="CP030117">
    <property type="protein sequence ID" value="AWX57579.1"/>
    <property type="molecule type" value="Genomic_DNA"/>
</dbReference>
<name>A0A0J6EMK1_BREBE</name>
<dbReference type="RefSeq" id="WP_015892550.1">
    <property type="nucleotide sequence ID" value="NZ_BAAFZQ010000013.1"/>
</dbReference>
<dbReference type="InterPro" id="IPR023164">
    <property type="entry name" value="YqgQ-like_sf"/>
</dbReference>
<dbReference type="AlphaFoldDB" id="A0A0J6EMK1"/>
<dbReference type="SUPFAM" id="SSF158379">
    <property type="entry name" value="YqgQ-like"/>
    <property type="match status" value="1"/>
</dbReference>
<dbReference type="eggNOG" id="COG4483">
    <property type="taxonomic scope" value="Bacteria"/>
</dbReference>